<reference evidence="1 2" key="1">
    <citation type="submission" date="2015-12" db="EMBL/GenBank/DDBJ databases">
        <authorList>
            <person name="Shamseldin A."/>
            <person name="Moawad H."/>
            <person name="Abd El-Rahim W.M."/>
            <person name="Sadowsky M.J."/>
        </authorList>
    </citation>
    <scope>NUCLEOTIDE SEQUENCE [LARGE SCALE GENOMIC DNA]</scope>
    <source>
        <strain evidence="1 2">JC234</strain>
    </source>
</reference>
<protein>
    <recommendedName>
        <fullName evidence="3">DNA-binding protein</fullName>
    </recommendedName>
</protein>
<accession>A0A1C1YS08</accession>
<sequence length="195" mass="21157">MPGRSTARSTVARMHTRMSPMKAYEFSIVASGPDPHADDFEARFYDNGCDDALVSFQKGRVILDFIREAVSVDQAIASAIENVMATGAVVERIEPDPLVSLAEISDRTGLTRAAVSLYAKGDRGEGFPAPVAKVTGDRPLWLWPSVAQWLFQRKQLSREAVIEALVIQEANEAVASGAKSLGKRLKRCAEIPLAA</sequence>
<organism evidence="1 2">
    <name type="scientific">Hoeflea olei</name>
    <dbReference type="NCBI Taxonomy" id="1480615"/>
    <lineage>
        <taxon>Bacteria</taxon>
        <taxon>Pseudomonadati</taxon>
        <taxon>Pseudomonadota</taxon>
        <taxon>Alphaproteobacteria</taxon>
        <taxon>Hyphomicrobiales</taxon>
        <taxon>Rhizobiaceae</taxon>
        <taxon>Hoeflea</taxon>
    </lineage>
</organism>
<name>A0A1C1YS08_9HYPH</name>
<evidence type="ECO:0008006" key="3">
    <source>
        <dbReference type="Google" id="ProtNLM"/>
    </source>
</evidence>
<proteinExistence type="predicted"/>
<evidence type="ECO:0000313" key="2">
    <source>
        <dbReference type="Proteomes" id="UP000094795"/>
    </source>
</evidence>
<keyword evidence="2" id="KW-1185">Reference proteome</keyword>
<dbReference type="EMBL" id="LQZT01000042">
    <property type="protein sequence ID" value="OCW56150.1"/>
    <property type="molecule type" value="Genomic_DNA"/>
</dbReference>
<comment type="caution">
    <text evidence="1">The sequence shown here is derived from an EMBL/GenBank/DDBJ whole genome shotgun (WGS) entry which is preliminary data.</text>
</comment>
<gene>
    <name evidence="1" type="ORF">AWJ14_18790</name>
</gene>
<dbReference type="STRING" id="1480615.AWJ14_18790"/>
<dbReference type="AlphaFoldDB" id="A0A1C1YS08"/>
<dbReference type="Proteomes" id="UP000094795">
    <property type="component" value="Unassembled WGS sequence"/>
</dbReference>
<dbReference type="OrthoDB" id="1525365at2"/>
<evidence type="ECO:0000313" key="1">
    <source>
        <dbReference type="EMBL" id="OCW56150.1"/>
    </source>
</evidence>